<dbReference type="PROSITE" id="PS01124">
    <property type="entry name" value="HTH_ARAC_FAMILY_2"/>
    <property type="match status" value="1"/>
</dbReference>
<evidence type="ECO:0000256" key="3">
    <source>
        <dbReference type="ARBA" id="ARBA00023163"/>
    </source>
</evidence>
<protein>
    <submittedName>
        <fullName evidence="5">Ligand-binding sensor protein</fullName>
    </submittedName>
</protein>
<dbReference type="Pfam" id="PF10114">
    <property type="entry name" value="PocR"/>
    <property type="match status" value="1"/>
</dbReference>
<gene>
    <name evidence="5" type="ORF">C8E03_109100</name>
</gene>
<dbReference type="GO" id="GO:0043565">
    <property type="term" value="F:sequence-specific DNA binding"/>
    <property type="evidence" value="ECO:0007669"/>
    <property type="project" value="InterPro"/>
</dbReference>
<dbReference type="Pfam" id="PF12833">
    <property type="entry name" value="HTH_18"/>
    <property type="match status" value="1"/>
</dbReference>
<dbReference type="RefSeq" id="WP_110291528.1">
    <property type="nucleotide sequence ID" value="NZ_QICS01000009.1"/>
</dbReference>
<organism evidence="5 6">
    <name type="scientific">Lachnotalea glycerini</name>
    <dbReference type="NCBI Taxonomy" id="1763509"/>
    <lineage>
        <taxon>Bacteria</taxon>
        <taxon>Bacillati</taxon>
        <taxon>Bacillota</taxon>
        <taxon>Clostridia</taxon>
        <taxon>Lachnospirales</taxon>
        <taxon>Lachnospiraceae</taxon>
        <taxon>Lachnotalea</taxon>
    </lineage>
</organism>
<dbReference type="Gene3D" id="1.10.10.60">
    <property type="entry name" value="Homeodomain-like"/>
    <property type="match status" value="2"/>
</dbReference>
<dbReference type="SUPFAM" id="SSF46689">
    <property type="entry name" value="Homeodomain-like"/>
    <property type="match status" value="2"/>
</dbReference>
<name>A0A318EJL3_9FIRM</name>
<sequence length="326" mass="37767">MNERNYLNRILDIESWEKLQNLISEATGMAIVTVDYRGVPVTHHSGCREFCKRVREDEKLGKYCQKCDALGSLEGVIAQKPFIYSCHFSIVDIAIPIIVEGNYLGAVMAGQLQLQETDDKLKPEKIISIDDTQLQMTKEELREYYEQIPTYTSEQLEHTVTMLYHLCDFFAKEPLLKEKTKIPEKKYLNEKKLSMPVVSNRIIAQAIDYIYSVENQAVSLTEVARHCHVSAPYLSRLFTKEVGETYSTFVTRLKITCAKEILKDTDLSVMEISDKLGFSEPGYFIKIFKKYTKETPMSYRSHRENDKSWSWYINSTCLNKKISQLK</sequence>
<dbReference type="GO" id="GO:0003700">
    <property type="term" value="F:DNA-binding transcription factor activity"/>
    <property type="evidence" value="ECO:0007669"/>
    <property type="project" value="InterPro"/>
</dbReference>
<dbReference type="AlphaFoldDB" id="A0A318EJL3"/>
<feature type="domain" description="HTH araC/xylS-type" evidence="4">
    <location>
        <begin position="204"/>
        <end position="302"/>
    </location>
</feature>
<evidence type="ECO:0000313" key="5">
    <source>
        <dbReference type="EMBL" id="PXV87810.1"/>
    </source>
</evidence>
<dbReference type="EMBL" id="QICS01000009">
    <property type="protein sequence ID" value="PXV87810.1"/>
    <property type="molecule type" value="Genomic_DNA"/>
</dbReference>
<accession>A0A318EJL3</accession>
<dbReference type="InterPro" id="IPR009057">
    <property type="entry name" value="Homeodomain-like_sf"/>
</dbReference>
<dbReference type="PRINTS" id="PR00032">
    <property type="entry name" value="HTHARAC"/>
</dbReference>
<evidence type="ECO:0000256" key="2">
    <source>
        <dbReference type="ARBA" id="ARBA00023125"/>
    </source>
</evidence>
<dbReference type="InterPro" id="IPR018771">
    <property type="entry name" value="PocR_dom"/>
</dbReference>
<reference evidence="5 6" key="1">
    <citation type="submission" date="2018-05" db="EMBL/GenBank/DDBJ databases">
        <title>Genomic Encyclopedia of Type Strains, Phase IV (KMG-IV): sequencing the most valuable type-strain genomes for metagenomic binning, comparative biology and taxonomic classification.</title>
        <authorList>
            <person name="Goeker M."/>
        </authorList>
    </citation>
    <scope>NUCLEOTIDE SEQUENCE [LARGE SCALE GENOMIC DNA]</scope>
    <source>
        <strain evidence="5 6">DSM 28816</strain>
    </source>
</reference>
<keyword evidence="1" id="KW-0805">Transcription regulation</keyword>
<proteinExistence type="predicted"/>
<evidence type="ECO:0000256" key="1">
    <source>
        <dbReference type="ARBA" id="ARBA00023015"/>
    </source>
</evidence>
<evidence type="ECO:0000313" key="6">
    <source>
        <dbReference type="Proteomes" id="UP000247523"/>
    </source>
</evidence>
<dbReference type="PANTHER" id="PTHR43280">
    <property type="entry name" value="ARAC-FAMILY TRANSCRIPTIONAL REGULATOR"/>
    <property type="match status" value="1"/>
</dbReference>
<evidence type="ECO:0000259" key="4">
    <source>
        <dbReference type="PROSITE" id="PS01124"/>
    </source>
</evidence>
<dbReference type="InterPro" id="IPR018060">
    <property type="entry name" value="HTH_AraC"/>
</dbReference>
<dbReference type="InterPro" id="IPR018062">
    <property type="entry name" value="HTH_AraC-typ_CS"/>
</dbReference>
<dbReference type="PROSITE" id="PS00041">
    <property type="entry name" value="HTH_ARAC_FAMILY_1"/>
    <property type="match status" value="1"/>
</dbReference>
<comment type="caution">
    <text evidence="5">The sequence shown here is derived from an EMBL/GenBank/DDBJ whole genome shotgun (WGS) entry which is preliminary data.</text>
</comment>
<dbReference type="SMART" id="SM00342">
    <property type="entry name" value="HTH_ARAC"/>
    <property type="match status" value="1"/>
</dbReference>
<keyword evidence="2" id="KW-0238">DNA-binding</keyword>
<keyword evidence="3" id="KW-0804">Transcription</keyword>
<dbReference type="PANTHER" id="PTHR43280:SF28">
    <property type="entry name" value="HTH-TYPE TRANSCRIPTIONAL ACTIVATOR RHAS"/>
    <property type="match status" value="1"/>
</dbReference>
<dbReference type="Proteomes" id="UP000247523">
    <property type="component" value="Unassembled WGS sequence"/>
</dbReference>
<dbReference type="InterPro" id="IPR020449">
    <property type="entry name" value="Tscrpt_reg_AraC-type_HTH"/>
</dbReference>